<feature type="chain" id="PRO_5026906328" evidence="9">
    <location>
        <begin position="22"/>
        <end position="261"/>
    </location>
</feature>
<feature type="binding site" evidence="11">
    <location>
        <position position="193"/>
    </location>
    <ligand>
        <name>chlorophyll a</name>
        <dbReference type="ChEBI" id="CHEBI:58416"/>
        <label>12</label>
        <note>covalent</note>
    </ligand>
</feature>
<dbReference type="GO" id="GO:0016020">
    <property type="term" value="C:membrane"/>
    <property type="evidence" value="ECO:0007669"/>
    <property type="project" value="InterPro"/>
</dbReference>
<feature type="binding site" evidence="11">
    <location>
        <position position="106"/>
    </location>
    <ligand>
        <name>chlorophyll a</name>
        <dbReference type="ChEBI" id="CHEBI:58416"/>
        <label>6</label>
        <note>covalent</note>
    </ligand>
</feature>
<feature type="binding site" evidence="8">
    <location>
        <position position="209"/>
    </location>
    <ligand>
        <name>chlorophyll a</name>
        <dbReference type="ChEBI" id="CHEBI:58416"/>
        <label>1</label>
    </ligand>
</feature>
<feature type="binding site" description="axial binding residue" evidence="8">
    <location>
        <position position="90"/>
    </location>
    <ligand>
        <name>chlorophyll b</name>
        <dbReference type="ChEBI" id="CHEBI:61721"/>
        <label>1</label>
    </ligand>
    <ligandPart>
        <name>Mg</name>
        <dbReference type="ChEBI" id="CHEBI:25107"/>
    </ligandPart>
</feature>
<keyword evidence="7" id="KW-0437">Light-harvesting polypeptide</keyword>
<reference evidence="10" key="1">
    <citation type="submission" date="2019-11" db="EMBL/GenBank/DDBJ databases">
        <title>Structure of photosystem I - light-harvesting supercomplex from a red-lineage diatom.</title>
        <authorList>
            <person name="Nagao R."/>
            <person name="Kato K."/>
            <person name="Ifuku K."/>
            <person name="Suzuki K."/>
            <person name="Kumazawa M."/>
            <person name="Uchiyama I."/>
            <person name="Kashino Y."/>
            <person name="Dohmae N."/>
            <person name="Akimoto S."/>
            <person name="Shen J.-R."/>
            <person name="Miyazaki N."/>
            <person name="Akita F."/>
        </authorList>
    </citation>
    <scope>NUCLEOTIDE SEQUENCE</scope>
    <source>
        <strain evidence="10">UTEX LB2658</strain>
    </source>
</reference>
<dbReference type="GO" id="GO:0009765">
    <property type="term" value="P:photosynthesis, light harvesting"/>
    <property type="evidence" value="ECO:0007669"/>
    <property type="project" value="InterPro"/>
</dbReference>
<evidence type="ECO:0000256" key="7">
    <source>
        <dbReference type="ARBA" id="ARBA00023243"/>
    </source>
</evidence>
<feature type="binding site" evidence="11">
    <location>
        <position position="129"/>
    </location>
    <ligand>
        <name>chlorophyll a</name>
        <dbReference type="ChEBI" id="CHEBI:58416"/>
        <label>7</label>
        <note>covalent</note>
    </ligand>
</feature>
<feature type="binding site" evidence="11">
    <location>
        <position position="153"/>
    </location>
    <ligand>
        <name>chlorophyll a</name>
        <dbReference type="ChEBI" id="CHEBI:58416"/>
        <label>3</label>
    </ligand>
</feature>
<feature type="binding site" evidence="11">
    <location>
        <position position="59"/>
    </location>
    <ligand>
        <name>chlorophyll a</name>
        <dbReference type="ChEBI" id="CHEBI:58416"/>
        <label>1</label>
    </ligand>
</feature>
<feature type="binding site" evidence="8">
    <location>
        <position position="212"/>
    </location>
    <ligand>
        <name>chlorophyll a</name>
        <dbReference type="ChEBI" id="CHEBI:58416"/>
        <label>1</label>
    </ligand>
</feature>
<feature type="binding site" evidence="11">
    <location>
        <position position="148"/>
    </location>
    <ligand>
        <name>chlorophyll a</name>
        <dbReference type="ChEBI" id="CHEBI:58416"/>
        <label>4</label>
    </ligand>
</feature>
<feature type="binding site" evidence="11">
    <location>
        <position position="257"/>
    </location>
    <ligand>
        <name>chlorophyll a</name>
        <dbReference type="ChEBI" id="CHEBI:58416"/>
        <label>15</label>
    </ligand>
</feature>
<feature type="binding site" evidence="11">
    <location>
        <position position="83"/>
    </location>
    <ligand>
        <name>chlorophyll a</name>
        <dbReference type="ChEBI" id="CHEBI:58416"/>
        <label>5</label>
    </ligand>
</feature>
<feature type="binding site" evidence="11">
    <location>
        <position position="221"/>
    </location>
    <ligand>
        <name>chlorophyll a</name>
        <dbReference type="ChEBI" id="CHEBI:58416"/>
        <label>14</label>
        <note>covalent</note>
    </ligand>
</feature>
<feature type="binding site" evidence="11">
    <location>
        <position position="112"/>
    </location>
    <ligand>
        <name>chlorophyll a</name>
        <dbReference type="ChEBI" id="CHEBI:58416"/>
        <label>8</label>
    </ligand>
</feature>
<feature type="binding site" evidence="11">
    <location>
        <position position="209"/>
    </location>
    <ligand>
        <name>chlorophyll a</name>
        <dbReference type="ChEBI" id="CHEBI:58416"/>
        <label>12</label>
        <note>covalent</note>
    </ligand>
    <ligandPart>
        <name>Mg</name>
        <dbReference type="ChEBI" id="CHEBI:25107"/>
    </ligandPart>
</feature>
<evidence type="ECO:0000256" key="6">
    <source>
        <dbReference type="ARBA" id="ARBA00022640"/>
    </source>
</evidence>
<comment type="function">
    <text evidence="1">The light-harvesting complex (LHC) functions as a light receptor, it captures and delivers excitation energy to photosystems with which it is closely associated. Energy is transferred from the carotenoid and chlorophyll C (or B) to chlorophyll A and the photosynthetic reaction centers where it is used to synthesize ATP and reducing power.</text>
</comment>
<dbReference type="SUPFAM" id="SSF103511">
    <property type="entry name" value="Chlorophyll a-b binding protein"/>
    <property type="match status" value="1"/>
</dbReference>
<dbReference type="InterPro" id="IPR022796">
    <property type="entry name" value="Chloroa_b-bind"/>
</dbReference>
<feature type="binding site" evidence="11">
    <location>
        <position position="45"/>
    </location>
    <ligand>
        <name>chlorophyll a</name>
        <dbReference type="ChEBI" id="CHEBI:58416"/>
        <label>1</label>
        <note>covalent</note>
    </ligand>
</feature>
<feature type="signal peptide" evidence="9">
    <location>
        <begin position="1"/>
        <end position="21"/>
    </location>
</feature>
<dbReference type="GO" id="GO:0009507">
    <property type="term" value="C:chloroplast"/>
    <property type="evidence" value="ECO:0007669"/>
    <property type="project" value="UniProtKB-SubCell"/>
</dbReference>
<feature type="binding site" evidence="11">
    <location>
        <position position="257"/>
    </location>
    <ligand>
        <name>chlorophyll a</name>
        <dbReference type="ChEBI" id="CHEBI:58416"/>
        <label>5</label>
        <note>covalent</note>
    </ligand>
</feature>
<gene>
    <name evidence="10" type="primary">Lhcq5</name>
</gene>
<dbReference type="AlphaFoldDB" id="A0A6J4B7P8"/>
<evidence type="ECO:0000256" key="9">
    <source>
        <dbReference type="SAM" id="SignalP"/>
    </source>
</evidence>
<evidence type="ECO:0000313" key="10">
    <source>
        <dbReference type="EMBL" id="BBO94021.1"/>
    </source>
</evidence>
<evidence type="ECO:0000256" key="5">
    <source>
        <dbReference type="ARBA" id="ARBA00022531"/>
    </source>
</evidence>
<feature type="binding site" evidence="11">
    <location>
        <position position="190"/>
    </location>
    <ligand>
        <name>chlorophyll a</name>
        <dbReference type="ChEBI" id="CHEBI:58416"/>
        <label>13</label>
        <note>covalent</note>
    </ligand>
</feature>
<feature type="binding site" evidence="11">
    <location>
        <position position="87"/>
    </location>
    <ligand>
        <name>chlorophyll a</name>
        <dbReference type="ChEBI" id="CHEBI:58416"/>
        <label>4</label>
    </ligand>
</feature>
<feature type="binding site" evidence="11">
    <location>
        <position position="188"/>
    </location>
    <ligand>
        <name>chlorophyll a</name>
        <dbReference type="ChEBI" id="CHEBI:58416"/>
        <label>12</label>
        <note>covalent</note>
    </ligand>
</feature>
<protein>
    <submittedName>
        <fullName evidence="10">Fucoxanthin chlorophyll a/c protein 15</fullName>
    </submittedName>
</protein>
<feature type="binding site" evidence="11">
    <location>
        <position position="111"/>
    </location>
    <ligand>
        <name>chlorophyll a</name>
        <dbReference type="ChEBI" id="CHEBI:58416"/>
        <label>8</label>
    </ligand>
</feature>
<evidence type="ECO:0000256" key="3">
    <source>
        <dbReference type="ARBA" id="ARBA00005933"/>
    </source>
</evidence>
<feature type="binding site" evidence="8 11">
    <location>
        <position position="85"/>
    </location>
    <ligand>
        <name>chlorophyll a</name>
        <dbReference type="ChEBI" id="CHEBI:58416"/>
        <label>1</label>
    </ligand>
</feature>
<comment type="similarity">
    <text evidence="3">Belongs to the fucoxanthin chlorophyll protein family.</text>
</comment>
<dbReference type="Pfam" id="PF00504">
    <property type="entry name" value="Chloroa_b-bind"/>
    <property type="match status" value="1"/>
</dbReference>
<evidence type="ECO:0007829" key="11">
    <source>
        <dbReference type="PDB" id="6LY5"/>
    </source>
</evidence>
<dbReference type="EMBL" id="LC508720">
    <property type="protein sequence ID" value="BBO94021.1"/>
    <property type="molecule type" value="Genomic_DNA"/>
</dbReference>
<name>A0A6J4B7P8_9STRA</name>
<keyword evidence="8" id="KW-0157">Chromophore</keyword>
<feature type="binding site" evidence="11">
    <location>
        <position position="209"/>
    </location>
    <ligand>
        <name>chlorophyll a</name>
        <dbReference type="ChEBI" id="CHEBI:58416"/>
        <label>12</label>
        <note>axial binding residue</note>
    </ligand>
    <ligandPart>
        <name>Mg</name>
        <dbReference type="ChEBI" id="CHEBI:25107"/>
    </ligandPart>
</feature>
<dbReference type="SMR" id="A0A6J4B7P8"/>
<feature type="binding site" evidence="8">
    <location>
        <position position="88"/>
    </location>
    <ligand>
        <name>chlorophyll a</name>
        <dbReference type="ChEBI" id="CHEBI:58416"/>
        <label>1</label>
    </ligand>
</feature>
<dbReference type="GO" id="GO:0030076">
    <property type="term" value="C:light-harvesting complex"/>
    <property type="evidence" value="ECO:0007669"/>
    <property type="project" value="UniProtKB-KW"/>
</dbReference>
<feature type="binding site" evidence="8">
    <location>
        <position position="214"/>
    </location>
    <ligand>
        <name>chlorophyll a</name>
        <dbReference type="ChEBI" id="CHEBI:58416"/>
        <label>1</label>
    </ligand>
</feature>
<keyword evidence="11" id="KW-0002">3D-structure</keyword>
<keyword evidence="5" id="KW-0602">Photosynthesis</keyword>
<feature type="binding site" evidence="11">
    <location>
        <position position="173"/>
    </location>
    <ligand>
        <name>chlorophyll a</name>
        <dbReference type="ChEBI" id="CHEBI:58416"/>
        <label>11</label>
        <note>covalent</note>
    </ligand>
</feature>
<keyword evidence="8" id="KW-0148">Chlorophyll</keyword>
<feature type="binding site" evidence="11">
    <location>
        <position position="161"/>
    </location>
    <ligand>
        <name>chlorophyll a</name>
        <dbReference type="ChEBI" id="CHEBI:58416"/>
        <label>10</label>
        <note>covalent</note>
    </ligand>
</feature>
<proteinExistence type="evidence at protein level"/>
<organism evidence="10">
    <name type="scientific">Chaetoceros neogracilis</name>
    <dbReference type="NCBI Taxonomy" id="240364"/>
    <lineage>
        <taxon>Eukaryota</taxon>
        <taxon>Sar</taxon>
        <taxon>Stramenopiles</taxon>
        <taxon>Ochrophyta</taxon>
        <taxon>Bacillariophyta</taxon>
        <taxon>Coscinodiscophyceae</taxon>
        <taxon>Chaetocerotophycidae</taxon>
        <taxon>Chaetocerotales</taxon>
        <taxon>Chaetocerotaceae</taxon>
        <taxon>Chaetoceros</taxon>
    </lineage>
</organism>
<reference evidence="11" key="2">
    <citation type="journal article" date="2020" name="Nat. Commun.">
        <title>Structural basis for energy transfer in a huge diatom PSI-FCPI supercomplex.</title>
        <authorList>
            <person name="Xu C."/>
            <person name="Pi X."/>
            <person name="Huang Y."/>
            <person name="Han G."/>
            <person name="Chen X."/>
            <person name="Qin X."/>
            <person name="Huang G."/>
            <person name="Zhao S."/>
            <person name="Yang Y."/>
            <person name="Kuang T."/>
            <person name="Wang W."/>
            <person name="Sui S.F."/>
            <person name="Shen J.R."/>
        </authorList>
    </citation>
    <scope>STRUCTURE BY ELECTRON MICROSCOPY (2.38 ANGSTROMS) OF 40-258 AND 3-261 IN COMPLEX WITH CHLOROPHYLL A</scope>
</reference>
<feature type="binding site" evidence="11">
    <location>
        <position position="136"/>
    </location>
    <ligand>
        <name>chlorophyll a</name>
        <dbReference type="ChEBI" id="CHEBI:58416"/>
        <label>9</label>
        <note>covalent</note>
    </ligand>
</feature>
<feature type="binding site" evidence="11">
    <location>
        <position position="84"/>
    </location>
    <ligand>
        <name>chlorophyll a</name>
        <dbReference type="ChEBI" id="CHEBI:58416"/>
        <label>4</label>
    </ligand>
</feature>
<feature type="binding site" evidence="11">
    <location>
        <position position="152"/>
    </location>
    <ligand>
        <name>chlorophyll a</name>
        <dbReference type="ChEBI" id="CHEBI:58416"/>
        <label>3</label>
        <note>covalent</note>
    </ligand>
    <ligandPart>
        <name>Mg</name>
        <dbReference type="ChEBI" id="CHEBI:25107"/>
    </ligandPart>
</feature>
<feature type="binding site" evidence="11">
    <location>
        <position position="102"/>
    </location>
    <ligand>
        <name>chlorophyll a</name>
        <dbReference type="ChEBI" id="CHEBI:58416"/>
        <label>7</label>
        <note>covalent</note>
    </ligand>
</feature>
<feature type="binding site" evidence="11">
    <location>
        <position position="256"/>
    </location>
    <ligand>
        <name>chlorophyll a</name>
        <dbReference type="ChEBI" id="CHEBI:58416"/>
        <label>15</label>
        <note>covalent</note>
    </ligand>
</feature>
<evidence type="ECO:0000256" key="8">
    <source>
        <dbReference type="PIRSR" id="PIRSR601344-1"/>
    </source>
</evidence>
<dbReference type="PDB" id="6LY5">
    <property type="method" value="EM"/>
    <property type="resolution" value="2.38 A"/>
    <property type="chains" value="N=40-258, S=3-261"/>
</dbReference>
<accession>A0A6J4B7P8</accession>
<sequence length="261" mass="28308">MKFSLVVLSSLVVASSNGVTAFAPSSSTTSTSTTALSSSASKAELEAIAKKANPTLGYYDPLSLADKDFWGKGNDATIAFLRQSEIKHGRIAMFAFVGYIVQSNFVFPWAQTLAGAPHPSADLSPEAQWDAIPLGAKWQIFAVISALELWDECGGGGVLPHYTKGRKPGQYPPFTLFRDNVHFVLDLYDPFGFNKNMSEETKERRLVSELNNGRLAMLGIFGFLCADTIPGSVPLLNDIAIPYSGQVMQPFEGQFSYFGSL</sequence>
<feature type="binding site" evidence="11">
    <location>
        <position position="112"/>
    </location>
    <ligand>
        <name>chlorophyll a</name>
        <dbReference type="ChEBI" id="CHEBI:58416"/>
        <label>9</label>
    </ligand>
</feature>
<feature type="binding site" evidence="11">
    <location>
        <position position="252"/>
    </location>
    <ligand>
        <name>chlorophyll a</name>
        <dbReference type="ChEBI" id="CHEBI:58416"/>
        <label>15</label>
        <note>covalent</note>
    </ligand>
</feature>
<feature type="binding site" evidence="11">
    <location>
        <position position="107"/>
    </location>
    <ligand>
        <name>chlorophyll a</name>
        <dbReference type="ChEBI" id="CHEBI:58416"/>
        <label>6</label>
    </ligand>
</feature>
<keyword evidence="9" id="KW-0732">Signal</keyword>
<dbReference type="Gene3D" id="1.10.3460.10">
    <property type="entry name" value="Chlorophyll a/b binding protein domain"/>
    <property type="match status" value="1"/>
</dbReference>
<feature type="binding site" evidence="11">
    <location>
        <position position="249"/>
    </location>
    <ligand>
        <name>chlorophyll a</name>
        <dbReference type="ChEBI" id="CHEBI:58416"/>
        <label>15</label>
        <note>covalent</note>
    </ligand>
</feature>
<evidence type="ECO:0000256" key="2">
    <source>
        <dbReference type="ARBA" id="ARBA00004229"/>
    </source>
</evidence>
<feature type="binding site" evidence="11">
    <location>
        <position position="83"/>
    </location>
    <ligand>
        <name>chlorophyll a</name>
        <dbReference type="ChEBI" id="CHEBI:58416"/>
        <label>4</label>
    </ligand>
</feature>
<feature type="binding site" evidence="11">
    <location>
        <position position="188"/>
    </location>
    <ligand>
        <name>chlorophyll a</name>
        <dbReference type="ChEBI" id="CHEBI:58416"/>
        <label>11</label>
    </ligand>
</feature>
<feature type="binding site" evidence="11">
    <location>
        <position position="84"/>
    </location>
    <ligand>
        <name>chlorophyll a</name>
        <dbReference type="ChEBI" id="CHEBI:58416"/>
        <label>5</label>
    </ligand>
</feature>
<feature type="binding site" evidence="11">
    <location>
        <position position="152"/>
    </location>
    <ligand>
        <name>chlorophyll a</name>
        <dbReference type="ChEBI" id="CHEBI:58416"/>
        <label>3</label>
        <note>axial binding residue</note>
    </ligand>
    <ligandPart>
        <name>Mg</name>
        <dbReference type="ChEBI" id="CHEBI:25107"/>
    </ligandPart>
</feature>
<keyword evidence="6" id="KW-0934">Plastid</keyword>
<evidence type="ECO:0000256" key="1">
    <source>
        <dbReference type="ARBA" id="ARBA00004022"/>
    </source>
</evidence>
<evidence type="ECO:0000256" key="4">
    <source>
        <dbReference type="ARBA" id="ARBA00022528"/>
    </source>
</evidence>
<keyword evidence="4" id="KW-0150">Chloroplast</keyword>
<comment type="subcellular location">
    <subcellularLocation>
        <location evidence="2">Plastid</location>
        <location evidence="2">Chloroplast</location>
    </subcellularLocation>
</comment>
<feature type="binding site" evidence="11">
    <location>
        <position position="87"/>
    </location>
    <ligand>
        <name>chlorophyll a</name>
        <dbReference type="ChEBI" id="CHEBI:58416"/>
        <label>5</label>
        <note>covalent</note>
    </ligand>
</feature>
<dbReference type="PANTHER" id="PTHR21649">
    <property type="entry name" value="CHLOROPHYLL A/B BINDING PROTEIN"/>
    <property type="match status" value="1"/>
</dbReference>
<dbReference type="InterPro" id="IPR001344">
    <property type="entry name" value="Chloro_AB-bd_pln"/>
</dbReference>
<feature type="binding site" evidence="11">
    <location>
        <position position="113"/>
    </location>
    <ligand>
        <name>chlorophyll a</name>
        <dbReference type="ChEBI" id="CHEBI:58416"/>
        <label>9</label>
    </ligand>
</feature>
<feature type="binding site" evidence="11">
    <location>
        <position position="214"/>
    </location>
    <ligand>
        <name>chlorophyll a</name>
        <dbReference type="ChEBI" id="CHEBI:58416"/>
        <label>1</label>
        <note>covalent</note>
    </ligand>
</feature>
<feature type="binding site" evidence="11">
    <location>
        <position position="152"/>
    </location>
    <ligand>
        <name>chlorophyll a</name>
        <dbReference type="ChEBI" id="CHEBI:58416"/>
        <label>10</label>
    </ligand>
</feature>
<dbReference type="GO" id="GO:0016168">
    <property type="term" value="F:chlorophyll binding"/>
    <property type="evidence" value="ECO:0007669"/>
    <property type="project" value="UniProtKB-KW"/>
</dbReference>
<feature type="binding site" evidence="11">
    <location>
        <position position="113"/>
    </location>
    <ligand>
        <name>chlorophyll a</name>
        <dbReference type="ChEBI" id="CHEBI:58416"/>
        <label>8</label>
    </ligand>
</feature>
<feature type="binding site" evidence="11">
    <location>
        <position position="208"/>
    </location>
    <ligand>
        <name>chlorophyll a</name>
        <dbReference type="ChEBI" id="CHEBI:58416"/>
        <label>12</label>
        <note>covalent</note>
    </ligand>
</feature>